<keyword evidence="2" id="KW-1185">Reference proteome</keyword>
<accession>A0A565BTV4</accession>
<organism evidence="1 2">
    <name type="scientific">Arabis nemorensis</name>
    <dbReference type="NCBI Taxonomy" id="586526"/>
    <lineage>
        <taxon>Eukaryota</taxon>
        <taxon>Viridiplantae</taxon>
        <taxon>Streptophyta</taxon>
        <taxon>Embryophyta</taxon>
        <taxon>Tracheophyta</taxon>
        <taxon>Spermatophyta</taxon>
        <taxon>Magnoliopsida</taxon>
        <taxon>eudicotyledons</taxon>
        <taxon>Gunneridae</taxon>
        <taxon>Pentapetalae</taxon>
        <taxon>rosids</taxon>
        <taxon>malvids</taxon>
        <taxon>Brassicales</taxon>
        <taxon>Brassicaceae</taxon>
        <taxon>Arabideae</taxon>
        <taxon>Arabis</taxon>
    </lineage>
</organism>
<dbReference type="EMBL" id="CABITT030000005">
    <property type="protein sequence ID" value="VVB04844.1"/>
    <property type="molecule type" value="Genomic_DNA"/>
</dbReference>
<name>A0A565BTV4_9BRAS</name>
<dbReference type="AlphaFoldDB" id="A0A565BTV4"/>
<sequence>MSMRVERSSLEQVDEHFQILKMQKTPGTFTAQVNTSERTRQVHHNQSYKADSLLVPSLSSLKD</sequence>
<comment type="caution">
    <text evidence="1">The sequence shown here is derived from an EMBL/GenBank/DDBJ whole genome shotgun (WGS) entry which is preliminary data.</text>
</comment>
<reference evidence="1" key="1">
    <citation type="submission" date="2019-07" db="EMBL/GenBank/DDBJ databases">
        <authorList>
            <person name="Dittberner H."/>
        </authorList>
    </citation>
    <scope>NUCLEOTIDE SEQUENCE [LARGE SCALE GENOMIC DNA]</scope>
</reference>
<dbReference type="OrthoDB" id="30343at2759"/>
<evidence type="ECO:0000313" key="2">
    <source>
        <dbReference type="Proteomes" id="UP000489600"/>
    </source>
</evidence>
<dbReference type="Proteomes" id="UP000489600">
    <property type="component" value="Unassembled WGS sequence"/>
</dbReference>
<proteinExistence type="predicted"/>
<gene>
    <name evidence="1" type="ORF">ANE_LOCUS15288</name>
</gene>
<evidence type="ECO:0000313" key="1">
    <source>
        <dbReference type="EMBL" id="VVB04844.1"/>
    </source>
</evidence>
<protein>
    <submittedName>
        <fullName evidence="1">Uncharacterized protein</fullName>
    </submittedName>
</protein>